<feature type="binding site" evidence="7">
    <location>
        <position position="241"/>
    </location>
    <ligand>
        <name>shikimate</name>
        <dbReference type="ChEBI" id="CHEBI:36208"/>
    </ligand>
</feature>
<feature type="binding site" evidence="7">
    <location>
        <position position="87"/>
    </location>
    <ligand>
        <name>NADP(+)</name>
        <dbReference type="ChEBI" id="CHEBI:58349"/>
    </ligand>
</feature>
<dbReference type="SUPFAM" id="SSF53223">
    <property type="entry name" value="Aminoacid dehydrogenase-like, N-terminal domain"/>
    <property type="match status" value="1"/>
</dbReference>
<dbReference type="NCBIfam" id="NF001319">
    <property type="entry name" value="PRK00258.3-3"/>
    <property type="match status" value="1"/>
</dbReference>
<proteinExistence type="inferred from homology"/>
<keyword evidence="11" id="KW-1185">Reference proteome</keyword>
<dbReference type="EMBL" id="CP089291">
    <property type="protein sequence ID" value="UOF91145.1"/>
    <property type="molecule type" value="Genomic_DNA"/>
</dbReference>
<comment type="function">
    <text evidence="7">Involved in the biosynthesis of the chorismate, which leads to the biosynthesis of aromatic amino acids. Catalyzes the reversible NADPH linked reduction of 3-dehydroshikimate (DHSA) to yield shikimate (SA).</text>
</comment>
<dbReference type="InterPro" id="IPR011342">
    <property type="entry name" value="Shikimate_DH"/>
</dbReference>
<dbReference type="RefSeq" id="WP_347437837.1">
    <property type="nucleotide sequence ID" value="NZ_CP089291.1"/>
</dbReference>
<protein>
    <recommendedName>
        <fullName evidence="2 7">Shikimate dehydrogenase (NADP(+))</fullName>
        <shortName evidence="7">SDH</shortName>
        <ecNumber evidence="2 7">1.1.1.25</ecNumber>
    </recommendedName>
</protein>
<dbReference type="Pfam" id="PF18317">
    <property type="entry name" value="SDH_C"/>
    <property type="match status" value="1"/>
</dbReference>
<dbReference type="CDD" id="cd01065">
    <property type="entry name" value="NAD_bind_Shikimate_DH"/>
    <property type="match status" value="1"/>
</dbReference>
<dbReference type="InterPro" id="IPR013708">
    <property type="entry name" value="Shikimate_DH-bd_N"/>
</dbReference>
<comment type="pathway">
    <text evidence="1 7">Metabolic intermediate biosynthesis; chorismate biosynthesis; chorismate from D-erythrose 4-phosphate and phosphoenolpyruvate: step 4/7.</text>
</comment>
<comment type="similarity">
    <text evidence="7">Belongs to the shikimate dehydrogenase family.</text>
</comment>
<evidence type="ECO:0000259" key="9">
    <source>
        <dbReference type="Pfam" id="PF18317"/>
    </source>
</evidence>
<dbReference type="GO" id="GO:0004764">
    <property type="term" value="F:shikimate 3-dehydrogenase (NADP+) activity"/>
    <property type="evidence" value="ECO:0007669"/>
    <property type="project" value="UniProtKB-EC"/>
</dbReference>
<dbReference type="InterPro" id="IPR036291">
    <property type="entry name" value="NAD(P)-bd_dom_sf"/>
</dbReference>
<evidence type="ECO:0000256" key="5">
    <source>
        <dbReference type="ARBA" id="ARBA00023002"/>
    </source>
</evidence>
<evidence type="ECO:0000256" key="4">
    <source>
        <dbReference type="ARBA" id="ARBA00022857"/>
    </source>
</evidence>
<feature type="binding site" evidence="7">
    <location>
        <position position="96"/>
    </location>
    <ligand>
        <name>shikimate</name>
        <dbReference type="ChEBI" id="CHEBI:36208"/>
    </ligand>
</feature>
<evidence type="ECO:0000256" key="2">
    <source>
        <dbReference type="ARBA" id="ARBA00012962"/>
    </source>
</evidence>
<dbReference type="Pfam" id="PF08501">
    <property type="entry name" value="Shikimate_dh_N"/>
    <property type="match status" value="1"/>
</dbReference>
<organism evidence="10 11">
    <name type="scientific">Fodinisporobacter ferrooxydans</name>
    <dbReference type="NCBI Taxonomy" id="2901836"/>
    <lineage>
        <taxon>Bacteria</taxon>
        <taxon>Bacillati</taxon>
        <taxon>Bacillota</taxon>
        <taxon>Bacilli</taxon>
        <taxon>Bacillales</taxon>
        <taxon>Alicyclobacillaceae</taxon>
        <taxon>Fodinisporobacter</taxon>
    </lineage>
</organism>
<dbReference type="NCBIfam" id="NF001313">
    <property type="entry name" value="PRK00258.2-1"/>
    <property type="match status" value="1"/>
</dbReference>
<feature type="binding site" evidence="7">
    <location>
        <begin position="24"/>
        <end position="26"/>
    </location>
    <ligand>
        <name>shikimate</name>
        <dbReference type="ChEBI" id="CHEBI:36208"/>
    </ligand>
</feature>
<dbReference type="PANTHER" id="PTHR21089">
    <property type="entry name" value="SHIKIMATE DEHYDROGENASE"/>
    <property type="match status" value="1"/>
</dbReference>
<dbReference type="NCBIfam" id="TIGR00507">
    <property type="entry name" value="aroE"/>
    <property type="match status" value="1"/>
</dbReference>
<feature type="domain" description="Shikimate dehydrogenase substrate binding N-terminal" evidence="8">
    <location>
        <begin position="16"/>
        <end position="98"/>
    </location>
</feature>
<accession>A0ABY4CL11</accession>
<gene>
    <name evidence="7" type="primary">aroE</name>
    <name evidence="10" type="ORF">LSG31_02470</name>
</gene>
<feature type="binding site" evidence="7">
    <location>
        <position position="111"/>
    </location>
    <ligand>
        <name>shikimate</name>
        <dbReference type="ChEBI" id="CHEBI:36208"/>
    </ligand>
</feature>
<dbReference type="InterPro" id="IPR046346">
    <property type="entry name" value="Aminoacid_DH-like_N_sf"/>
</dbReference>
<evidence type="ECO:0000313" key="10">
    <source>
        <dbReference type="EMBL" id="UOF91145.1"/>
    </source>
</evidence>
<feature type="binding site" evidence="7">
    <location>
        <position position="71"/>
    </location>
    <ligand>
        <name>shikimate</name>
        <dbReference type="ChEBI" id="CHEBI:36208"/>
    </ligand>
</feature>
<evidence type="ECO:0000256" key="6">
    <source>
        <dbReference type="ARBA" id="ARBA00023141"/>
    </source>
</evidence>
<dbReference type="EC" id="1.1.1.25" evidence="2 7"/>
<evidence type="ECO:0000256" key="1">
    <source>
        <dbReference type="ARBA" id="ARBA00004871"/>
    </source>
</evidence>
<dbReference type="Gene3D" id="3.40.50.10860">
    <property type="entry name" value="Leucine Dehydrogenase, chain A, domain 1"/>
    <property type="match status" value="1"/>
</dbReference>
<dbReference type="PANTHER" id="PTHR21089:SF1">
    <property type="entry name" value="BIFUNCTIONAL 3-DEHYDROQUINATE DEHYDRATASE_SHIKIMATE DEHYDROGENASE, CHLOROPLASTIC"/>
    <property type="match status" value="1"/>
</dbReference>
<comment type="subunit">
    <text evidence="7">Homodimer.</text>
</comment>
<keyword evidence="5 7" id="KW-0560">Oxidoreductase</keyword>
<feature type="active site" description="Proton acceptor" evidence="7">
    <location>
        <position position="75"/>
    </location>
</feature>
<evidence type="ECO:0000313" key="11">
    <source>
        <dbReference type="Proteomes" id="UP000830167"/>
    </source>
</evidence>
<keyword evidence="4 7" id="KW-0521">NADP</keyword>
<dbReference type="Gene3D" id="3.40.50.720">
    <property type="entry name" value="NAD(P)-binding Rossmann-like Domain"/>
    <property type="match status" value="1"/>
</dbReference>
<feature type="binding site" evidence="7">
    <location>
        <position position="239"/>
    </location>
    <ligand>
        <name>NADP(+)</name>
        <dbReference type="ChEBI" id="CHEBI:58349"/>
    </ligand>
</feature>
<feature type="binding site" evidence="7">
    <location>
        <begin position="135"/>
        <end position="139"/>
    </location>
    <ligand>
        <name>NADP(+)</name>
        <dbReference type="ChEBI" id="CHEBI:58349"/>
    </ligand>
</feature>
<feature type="domain" description="SDH C-terminal" evidence="9">
    <location>
        <begin position="262"/>
        <end position="291"/>
    </location>
</feature>
<evidence type="ECO:0000256" key="7">
    <source>
        <dbReference type="HAMAP-Rule" id="MF_00222"/>
    </source>
</evidence>
<dbReference type="Proteomes" id="UP000830167">
    <property type="component" value="Chromosome"/>
</dbReference>
<keyword evidence="3 7" id="KW-0028">Amino-acid biosynthesis</keyword>
<feature type="binding site" evidence="7">
    <location>
        <position position="269"/>
    </location>
    <ligand>
        <name>shikimate</name>
        <dbReference type="ChEBI" id="CHEBI:36208"/>
    </ligand>
</feature>
<dbReference type="InterPro" id="IPR041121">
    <property type="entry name" value="SDH_C"/>
</dbReference>
<dbReference type="InterPro" id="IPR022893">
    <property type="entry name" value="Shikimate_DH_fam"/>
</dbReference>
<dbReference type="HAMAP" id="MF_00222">
    <property type="entry name" value="Shikimate_DH_AroE"/>
    <property type="match status" value="1"/>
</dbReference>
<evidence type="ECO:0000259" key="8">
    <source>
        <dbReference type="Pfam" id="PF08501"/>
    </source>
</evidence>
<keyword evidence="6 7" id="KW-0057">Aromatic amino acid biosynthesis</keyword>
<sequence length="299" mass="32564">MSDLGRIDGRTKLIGLLAAPSGHSISPAMHNMAFRKLGLNYAYLAFEVGNDQLKDVVNGIRALNLRGFNVSMPNKIKIMPLLDELSEVAQFAGAVNTVVNENGKLIGHMTDGIGFMRGLIEAGVYFIGKKITLLGAGGAATAIAIQAAFDGVAEISIFNRKDDFFPRAVKNAAIINEQVKDTTCNANVYDLADRDRLKKEIADSDILINATGIGMKPFEGQSLISDTSWLRPELIVSDVIYTPRKTKLLAQAETVGCKTINGLGMVLWQGAKAFEIWTGQEMPVEYVKEQIFQKEAIIK</sequence>
<evidence type="ECO:0000256" key="3">
    <source>
        <dbReference type="ARBA" id="ARBA00022605"/>
    </source>
</evidence>
<comment type="caution">
    <text evidence="7">Lacks conserved residue(s) required for the propagation of feature annotation.</text>
</comment>
<dbReference type="SUPFAM" id="SSF51735">
    <property type="entry name" value="NAD(P)-binding Rossmann-fold domains"/>
    <property type="match status" value="1"/>
</dbReference>
<comment type="catalytic activity">
    <reaction evidence="7">
        <text>shikimate + NADP(+) = 3-dehydroshikimate + NADPH + H(+)</text>
        <dbReference type="Rhea" id="RHEA:17737"/>
        <dbReference type="ChEBI" id="CHEBI:15378"/>
        <dbReference type="ChEBI" id="CHEBI:16630"/>
        <dbReference type="ChEBI" id="CHEBI:36208"/>
        <dbReference type="ChEBI" id="CHEBI:57783"/>
        <dbReference type="ChEBI" id="CHEBI:58349"/>
        <dbReference type="EC" id="1.1.1.25"/>
    </reaction>
</comment>
<feature type="binding site" evidence="7">
    <location>
        <position position="262"/>
    </location>
    <ligand>
        <name>NADP(+)</name>
        <dbReference type="ChEBI" id="CHEBI:58349"/>
    </ligand>
</feature>
<name>A0ABY4CL11_9BACL</name>
<reference evidence="10" key="1">
    <citation type="submission" date="2021-12" db="EMBL/GenBank/DDBJ databases">
        <title>Alicyclobacillaceae gen. nov., sp. nov., isolated from chalcocite enrichment system.</title>
        <authorList>
            <person name="Jiang Z."/>
        </authorList>
    </citation>
    <scope>NUCLEOTIDE SEQUENCE</scope>
    <source>
        <strain evidence="10">MYW30-H2</strain>
    </source>
</reference>